<evidence type="ECO:0000256" key="3">
    <source>
        <dbReference type="ARBA" id="ARBA00012918"/>
    </source>
</evidence>
<dbReference type="Gene3D" id="3.40.710.10">
    <property type="entry name" value="DD-peptidase/beta-lactamase superfamily"/>
    <property type="match status" value="1"/>
</dbReference>
<dbReference type="AlphaFoldDB" id="A0A268S5J2"/>
<dbReference type="Proteomes" id="UP000216133">
    <property type="component" value="Unassembled WGS sequence"/>
</dbReference>
<evidence type="ECO:0000256" key="2">
    <source>
        <dbReference type="ARBA" id="ARBA00011881"/>
    </source>
</evidence>
<reference evidence="7 8" key="1">
    <citation type="submission" date="2017-07" db="EMBL/GenBank/DDBJ databases">
        <title>Isolation and whole genome analysis of endospore-forming bacteria from heroin.</title>
        <authorList>
            <person name="Kalinowski J."/>
            <person name="Ahrens B."/>
            <person name="Al-Dilaimi A."/>
            <person name="Winkler A."/>
            <person name="Wibberg D."/>
            <person name="Schleenbecker U."/>
            <person name="Ruckert C."/>
            <person name="Wolfel R."/>
            <person name="Grass G."/>
        </authorList>
    </citation>
    <scope>NUCLEOTIDE SEQUENCE [LARGE SCALE GENOMIC DNA]</scope>
    <source>
        <strain evidence="7 8">7523-2</strain>
    </source>
</reference>
<feature type="binding site" evidence="6">
    <location>
        <position position="169"/>
    </location>
    <ligand>
        <name>substrate</name>
    </ligand>
</feature>
<evidence type="ECO:0000313" key="7">
    <source>
        <dbReference type="EMBL" id="PAF27795.1"/>
    </source>
</evidence>
<dbReference type="Pfam" id="PF04960">
    <property type="entry name" value="Glutaminase"/>
    <property type="match status" value="1"/>
</dbReference>
<comment type="caution">
    <text evidence="7">The sequence shown here is derived from an EMBL/GenBank/DDBJ whole genome shotgun (WGS) entry which is preliminary data.</text>
</comment>
<dbReference type="Gene3D" id="1.10.1500.10">
    <property type="match status" value="1"/>
</dbReference>
<comment type="subunit">
    <text evidence="2 6">Homotetramer.</text>
</comment>
<feature type="binding site" evidence="6">
    <location>
        <position position="162"/>
    </location>
    <ligand>
        <name>substrate</name>
    </ligand>
</feature>
<comment type="similarity">
    <text evidence="1 6">Belongs to the glutaminase family.</text>
</comment>
<dbReference type="GO" id="GO:0006543">
    <property type="term" value="P:L-glutamine catabolic process"/>
    <property type="evidence" value="ECO:0007669"/>
    <property type="project" value="TreeGrafter"/>
</dbReference>
<evidence type="ECO:0000313" key="8">
    <source>
        <dbReference type="Proteomes" id="UP000216133"/>
    </source>
</evidence>
<dbReference type="HAMAP" id="MF_00313">
    <property type="entry name" value="Glutaminase"/>
    <property type="match status" value="1"/>
</dbReference>
<dbReference type="EMBL" id="NPBS01000008">
    <property type="protein sequence ID" value="PAF27795.1"/>
    <property type="molecule type" value="Genomic_DNA"/>
</dbReference>
<feature type="binding site" evidence="6">
    <location>
        <position position="263"/>
    </location>
    <ligand>
        <name>substrate</name>
    </ligand>
</feature>
<feature type="binding site" evidence="6">
    <location>
        <position position="245"/>
    </location>
    <ligand>
        <name>substrate</name>
    </ligand>
</feature>
<comment type="catalytic activity">
    <reaction evidence="5 6">
        <text>L-glutamine + H2O = L-glutamate + NH4(+)</text>
        <dbReference type="Rhea" id="RHEA:15889"/>
        <dbReference type="ChEBI" id="CHEBI:15377"/>
        <dbReference type="ChEBI" id="CHEBI:28938"/>
        <dbReference type="ChEBI" id="CHEBI:29985"/>
        <dbReference type="ChEBI" id="CHEBI:58359"/>
        <dbReference type="EC" id="3.5.1.2"/>
    </reaction>
</comment>
<dbReference type="GO" id="GO:0006537">
    <property type="term" value="P:glutamate biosynthetic process"/>
    <property type="evidence" value="ECO:0007669"/>
    <property type="project" value="TreeGrafter"/>
</dbReference>
<protein>
    <recommendedName>
        <fullName evidence="3 6">Glutaminase</fullName>
        <ecNumber evidence="3 6">3.5.1.2</ecNumber>
    </recommendedName>
</protein>
<dbReference type="RefSeq" id="WP_094424177.1">
    <property type="nucleotide sequence ID" value="NZ_CP019985.1"/>
</dbReference>
<accession>A0A268S5J2</accession>
<keyword evidence="4 6" id="KW-0378">Hydrolase</keyword>
<keyword evidence="6" id="KW-0007">Acetylation</keyword>
<dbReference type="PANTHER" id="PTHR12544:SF29">
    <property type="entry name" value="GLUTAMINASE"/>
    <property type="match status" value="1"/>
</dbReference>
<dbReference type="EC" id="3.5.1.2" evidence="3 6"/>
<organism evidence="7 8">
    <name type="scientific">Shouchella clausii</name>
    <name type="common">Alkalihalobacillus clausii</name>
    <dbReference type="NCBI Taxonomy" id="79880"/>
    <lineage>
        <taxon>Bacteria</taxon>
        <taxon>Bacillati</taxon>
        <taxon>Bacillota</taxon>
        <taxon>Bacilli</taxon>
        <taxon>Bacillales</taxon>
        <taxon>Bacillaceae</taxon>
        <taxon>Shouchella</taxon>
    </lineage>
</organism>
<evidence type="ECO:0000256" key="6">
    <source>
        <dbReference type="HAMAP-Rule" id="MF_00313"/>
    </source>
</evidence>
<sequence>MLCRSNDELELLVSQARAFAGQGEVAQYIPALAAAHKHELSVALYYPDGKGFMAGDTEEDFTLQSISKVLSLALALIDQGEECVFTRVGKEPTGDPFNSIAKLETNKPSKPLNPMINAGALAVTHMIKGNTAGERFERLLDFIRCLTGNETITYNKEIAKSEFETAHLNRALVYFMKEHGVIDEDVEELMDLYTKQCAIEMNCIDLARVGCVLAMDGRDPDTDKQLLPIDVARICKTFMVTCGMYNASGEFAINVGIPAKSGVAGGIMGAVPKKCGIGICGPSLDEKGNSIAGIKLLEMMAKRYSLSMF</sequence>
<dbReference type="PANTHER" id="PTHR12544">
    <property type="entry name" value="GLUTAMINASE"/>
    <property type="match status" value="1"/>
</dbReference>
<evidence type="ECO:0000256" key="5">
    <source>
        <dbReference type="ARBA" id="ARBA00049534"/>
    </source>
</evidence>
<proteinExistence type="inferred from homology"/>
<dbReference type="InterPro" id="IPR015868">
    <property type="entry name" value="Glutaminase"/>
</dbReference>
<feature type="binding site" evidence="6">
    <location>
        <position position="193"/>
    </location>
    <ligand>
        <name>substrate</name>
    </ligand>
</feature>
<dbReference type="SUPFAM" id="SSF56601">
    <property type="entry name" value="beta-lactamase/transpeptidase-like"/>
    <property type="match status" value="1"/>
</dbReference>
<feature type="binding site" evidence="6">
    <location>
        <position position="117"/>
    </location>
    <ligand>
        <name>substrate</name>
    </ligand>
</feature>
<dbReference type="NCBIfam" id="TIGR03814">
    <property type="entry name" value="Gln_ase"/>
    <property type="match status" value="1"/>
</dbReference>
<feature type="binding site" evidence="6">
    <location>
        <position position="65"/>
    </location>
    <ligand>
        <name>substrate</name>
    </ligand>
</feature>
<dbReference type="InterPro" id="IPR012338">
    <property type="entry name" value="Beta-lactam/transpept-like"/>
</dbReference>
<dbReference type="FunFam" id="3.40.710.10:FF:000005">
    <property type="entry name" value="Glutaminase"/>
    <property type="match status" value="1"/>
</dbReference>
<dbReference type="GeneID" id="86924374"/>
<gene>
    <name evidence="6 7" type="primary">glsA</name>
    <name evidence="7" type="ORF">CHH61_01580</name>
</gene>
<evidence type="ECO:0000256" key="4">
    <source>
        <dbReference type="ARBA" id="ARBA00022801"/>
    </source>
</evidence>
<evidence type="ECO:0000256" key="1">
    <source>
        <dbReference type="ARBA" id="ARBA00011076"/>
    </source>
</evidence>
<dbReference type="GO" id="GO:0004359">
    <property type="term" value="F:glutaminase activity"/>
    <property type="evidence" value="ECO:0007669"/>
    <property type="project" value="UniProtKB-UniRule"/>
</dbReference>
<name>A0A268S5J2_SHOCL</name>